<dbReference type="GO" id="GO:0003677">
    <property type="term" value="F:DNA binding"/>
    <property type="evidence" value="ECO:0007669"/>
    <property type="project" value="UniProtKB-KW"/>
</dbReference>
<name>A0A8J2RVN7_9CRUS</name>
<dbReference type="Gene3D" id="1.10.10.60">
    <property type="entry name" value="Homeodomain-like"/>
    <property type="match status" value="1"/>
</dbReference>
<accession>A0A8J2RVN7</accession>
<dbReference type="InterPro" id="IPR009057">
    <property type="entry name" value="Homeodomain-like_sf"/>
</dbReference>
<keyword evidence="5" id="KW-1185">Reference proteome</keyword>
<evidence type="ECO:0000259" key="3">
    <source>
        <dbReference type="PROSITE" id="PS51253"/>
    </source>
</evidence>
<dbReference type="PANTHER" id="PTHR19303">
    <property type="entry name" value="TRANSPOSON"/>
    <property type="match status" value="1"/>
</dbReference>
<evidence type="ECO:0000256" key="2">
    <source>
        <dbReference type="ARBA" id="ARBA00023125"/>
    </source>
</evidence>
<dbReference type="OrthoDB" id="6372364at2759"/>
<dbReference type="AlphaFoldDB" id="A0A8J2RVN7"/>
<gene>
    <name evidence="4" type="ORF">DGAL_LOCUS13864</name>
</gene>
<evidence type="ECO:0000313" key="5">
    <source>
        <dbReference type="Proteomes" id="UP000789390"/>
    </source>
</evidence>
<keyword evidence="2" id="KW-0238">DNA-binding</keyword>
<dbReference type="PANTHER" id="PTHR19303:SF73">
    <property type="entry name" value="PROTEIN PDC2"/>
    <property type="match status" value="1"/>
</dbReference>
<evidence type="ECO:0000313" key="4">
    <source>
        <dbReference type="EMBL" id="CAH0110301.1"/>
    </source>
</evidence>
<dbReference type="InterPro" id="IPR004875">
    <property type="entry name" value="DDE_SF_endonuclease_dom"/>
</dbReference>
<comment type="caution">
    <text evidence="4">The sequence shown here is derived from an EMBL/GenBank/DDBJ whole genome shotgun (WGS) entry which is preliminary data.</text>
</comment>
<dbReference type="Proteomes" id="UP000789390">
    <property type="component" value="Unassembled WGS sequence"/>
</dbReference>
<dbReference type="GO" id="GO:0005634">
    <property type="term" value="C:nucleus"/>
    <property type="evidence" value="ECO:0007669"/>
    <property type="project" value="UniProtKB-SubCell"/>
</dbReference>
<dbReference type="PROSITE" id="PS51253">
    <property type="entry name" value="HTH_CENPB"/>
    <property type="match status" value="1"/>
</dbReference>
<dbReference type="EMBL" id="CAKKLH010000302">
    <property type="protein sequence ID" value="CAH0110301.1"/>
    <property type="molecule type" value="Genomic_DNA"/>
</dbReference>
<dbReference type="SUPFAM" id="SSF46689">
    <property type="entry name" value="Homeodomain-like"/>
    <property type="match status" value="1"/>
</dbReference>
<proteinExistence type="predicted"/>
<organism evidence="4 5">
    <name type="scientific">Daphnia galeata</name>
    <dbReference type="NCBI Taxonomy" id="27404"/>
    <lineage>
        <taxon>Eukaryota</taxon>
        <taxon>Metazoa</taxon>
        <taxon>Ecdysozoa</taxon>
        <taxon>Arthropoda</taxon>
        <taxon>Crustacea</taxon>
        <taxon>Branchiopoda</taxon>
        <taxon>Diplostraca</taxon>
        <taxon>Cladocera</taxon>
        <taxon>Anomopoda</taxon>
        <taxon>Daphniidae</taxon>
        <taxon>Daphnia</taxon>
    </lineage>
</organism>
<dbReference type="Pfam" id="PF03221">
    <property type="entry name" value="HTH_Tnp_Tc5"/>
    <property type="match status" value="1"/>
</dbReference>
<sequence length="236" mass="27242">MGVSGSQINRISISKEKIENCYQNKVFQPVAKVMANRSLNADLDKAVHNWFREMRNPLGRRRPLSLSRAIIQARALHEEKKIGLSEFKASDGWFRHWRRRNGIGPILPGDVNIEEVIREKLKKFKSEQIFNMDETGLLYRALPTRSYISLEEGSRKNIRGTKVLRAKDRVTLVLCVNATGTCKVAPLIVGTSKNPHCFRDAPSPIPYINQRNTWIDREVYNQRWTKDGGLIYFYLL</sequence>
<dbReference type="InterPro" id="IPR050863">
    <property type="entry name" value="CenT-Element_Derived"/>
</dbReference>
<reference evidence="4" key="1">
    <citation type="submission" date="2021-11" db="EMBL/GenBank/DDBJ databases">
        <authorList>
            <person name="Schell T."/>
        </authorList>
    </citation>
    <scope>NUCLEOTIDE SEQUENCE</scope>
    <source>
        <strain evidence="4">M5</strain>
    </source>
</reference>
<protein>
    <recommendedName>
        <fullName evidence="3">HTH CENPB-type domain-containing protein</fullName>
    </recommendedName>
</protein>
<dbReference type="InterPro" id="IPR006600">
    <property type="entry name" value="HTH_CenpB_DNA-bd_dom"/>
</dbReference>
<evidence type="ECO:0000256" key="1">
    <source>
        <dbReference type="ARBA" id="ARBA00004123"/>
    </source>
</evidence>
<comment type="subcellular location">
    <subcellularLocation>
        <location evidence="1">Nucleus</location>
    </subcellularLocation>
</comment>
<dbReference type="SMART" id="SM00674">
    <property type="entry name" value="CENPB"/>
    <property type="match status" value="1"/>
</dbReference>
<feature type="domain" description="HTH CENPB-type" evidence="3">
    <location>
        <begin position="31"/>
        <end position="107"/>
    </location>
</feature>
<dbReference type="Pfam" id="PF03184">
    <property type="entry name" value="DDE_1"/>
    <property type="match status" value="1"/>
</dbReference>